<proteinExistence type="predicted"/>
<comment type="caution">
    <text evidence="1">The sequence shown here is derived from an EMBL/GenBank/DDBJ whole genome shotgun (WGS) entry which is preliminary data.</text>
</comment>
<evidence type="ECO:0000313" key="1">
    <source>
        <dbReference type="EMBL" id="KAH7672779.1"/>
    </source>
</evidence>
<evidence type="ECO:0000313" key="2">
    <source>
        <dbReference type="Proteomes" id="UP000827976"/>
    </source>
</evidence>
<reference evidence="2" key="1">
    <citation type="journal article" date="2022" name="Nat. Commun.">
        <title>Chromosome evolution and the genetic basis of agronomically important traits in greater yam.</title>
        <authorList>
            <person name="Bredeson J.V."/>
            <person name="Lyons J.B."/>
            <person name="Oniyinde I.O."/>
            <person name="Okereke N.R."/>
            <person name="Kolade O."/>
            <person name="Nnabue I."/>
            <person name="Nwadili C.O."/>
            <person name="Hribova E."/>
            <person name="Parker M."/>
            <person name="Nwogha J."/>
            <person name="Shu S."/>
            <person name="Carlson J."/>
            <person name="Kariba R."/>
            <person name="Muthemba S."/>
            <person name="Knop K."/>
            <person name="Barton G.J."/>
            <person name="Sherwood A.V."/>
            <person name="Lopez-Montes A."/>
            <person name="Asiedu R."/>
            <person name="Jamnadass R."/>
            <person name="Muchugi A."/>
            <person name="Goodstein D."/>
            <person name="Egesi C.N."/>
            <person name="Featherston J."/>
            <person name="Asfaw A."/>
            <person name="Simpson G.G."/>
            <person name="Dolezel J."/>
            <person name="Hendre P.S."/>
            <person name="Van Deynze A."/>
            <person name="Kumar P.L."/>
            <person name="Obidiegwu J.E."/>
            <person name="Bhattacharjee R."/>
            <person name="Rokhsar D.S."/>
        </authorList>
    </citation>
    <scope>NUCLEOTIDE SEQUENCE [LARGE SCALE GENOMIC DNA]</scope>
    <source>
        <strain evidence="2">cv. TDa95/00328</strain>
    </source>
</reference>
<accession>A0ACB7VG74</accession>
<dbReference type="EMBL" id="CM037019">
    <property type="protein sequence ID" value="KAH7672779.1"/>
    <property type="molecule type" value="Genomic_DNA"/>
</dbReference>
<gene>
    <name evidence="1" type="ORF">IHE45_09G079400</name>
</gene>
<dbReference type="Proteomes" id="UP000827976">
    <property type="component" value="Chromosome 9"/>
</dbReference>
<protein>
    <submittedName>
        <fullName evidence="1">Uncharacterized protein</fullName>
    </submittedName>
</protein>
<organism evidence="1 2">
    <name type="scientific">Dioscorea alata</name>
    <name type="common">Purple yam</name>
    <dbReference type="NCBI Taxonomy" id="55571"/>
    <lineage>
        <taxon>Eukaryota</taxon>
        <taxon>Viridiplantae</taxon>
        <taxon>Streptophyta</taxon>
        <taxon>Embryophyta</taxon>
        <taxon>Tracheophyta</taxon>
        <taxon>Spermatophyta</taxon>
        <taxon>Magnoliopsida</taxon>
        <taxon>Liliopsida</taxon>
        <taxon>Dioscoreales</taxon>
        <taxon>Dioscoreaceae</taxon>
        <taxon>Dioscorea</taxon>
    </lineage>
</organism>
<name>A0ACB7VG74_DIOAL</name>
<keyword evidence="2" id="KW-1185">Reference proteome</keyword>
<sequence length="136" mass="14592">MENKTNSPRRLQSLAPASLEIEAKSSSSSSSSSGEYSEAHAPIPLLLPLVLQPSSLLMENVVRDGVEERKGVDGEEKKEKGFHGCRHPALTETAPDPAGAALAHCLNVQQAVVHVSTIRGDGLLVYVTLIFVNLFF</sequence>